<feature type="compositionally biased region" description="Low complexity" evidence="3">
    <location>
        <begin position="107"/>
        <end position="125"/>
    </location>
</feature>
<feature type="compositionally biased region" description="Polar residues" evidence="3">
    <location>
        <begin position="548"/>
        <end position="560"/>
    </location>
</feature>
<dbReference type="EMBL" id="CM027682">
    <property type="protein sequence ID" value="KAG0540542.1"/>
    <property type="molecule type" value="Genomic_DNA"/>
</dbReference>
<evidence type="ECO:0000256" key="3">
    <source>
        <dbReference type="SAM" id="MobiDB-lite"/>
    </source>
</evidence>
<protein>
    <recommendedName>
        <fullName evidence="6">DUF4005 domain-containing protein</fullName>
    </recommendedName>
</protein>
<feature type="compositionally biased region" description="Basic and acidic residues" evidence="3">
    <location>
        <begin position="128"/>
        <end position="145"/>
    </location>
</feature>
<organism evidence="4 5">
    <name type="scientific">Sorghum bicolor</name>
    <name type="common">Sorghum</name>
    <name type="synonym">Sorghum vulgare</name>
    <dbReference type="NCBI Taxonomy" id="4558"/>
    <lineage>
        <taxon>Eukaryota</taxon>
        <taxon>Viridiplantae</taxon>
        <taxon>Streptophyta</taxon>
        <taxon>Embryophyta</taxon>
        <taxon>Tracheophyta</taxon>
        <taxon>Spermatophyta</taxon>
        <taxon>Magnoliopsida</taxon>
        <taxon>Liliopsida</taxon>
        <taxon>Poales</taxon>
        <taxon>Poaceae</taxon>
        <taxon>PACMAD clade</taxon>
        <taxon>Panicoideae</taxon>
        <taxon>Andropogonodae</taxon>
        <taxon>Andropogoneae</taxon>
        <taxon>Sorghinae</taxon>
        <taxon>Sorghum</taxon>
    </lineage>
</organism>
<dbReference type="PANTHER" id="PTHR32295:SF113">
    <property type="entry name" value="PROTEIN IQ-DOMAIN 14"/>
    <property type="match status" value="1"/>
</dbReference>
<evidence type="ECO:0000313" key="4">
    <source>
        <dbReference type="EMBL" id="KAG0540542.1"/>
    </source>
</evidence>
<accession>A0A921RI31</accession>
<reference evidence="4" key="2">
    <citation type="submission" date="2020-10" db="EMBL/GenBank/DDBJ databases">
        <authorList>
            <person name="Cooper E.A."/>
            <person name="Brenton Z.W."/>
            <person name="Flinn B.S."/>
            <person name="Jenkins J."/>
            <person name="Shu S."/>
            <person name="Flowers D."/>
            <person name="Luo F."/>
            <person name="Wang Y."/>
            <person name="Xia P."/>
            <person name="Barry K."/>
            <person name="Daum C."/>
            <person name="Lipzen A."/>
            <person name="Yoshinaga Y."/>
            <person name="Schmutz J."/>
            <person name="Saski C."/>
            <person name="Vermerris W."/>
            <person name="Kresovich S."/>
        </authorList>
    </citation>
    <scope>NUCLEOTIDE SEQUENCE</scope>
</reference>
<name>A0A921RI31_SORBI</name>
<dbReference type="Proteomes" id="UP000807115">
    <property type="component" value="Chromosome 3"/>
</dbReference>
<comment type="similarity">
    <text evidence="2">Belongs to the IQD family.</text>
</comment>
<sequence>MGKKGNWFTALKKAFTSSPKEKPPNVHQLVAQYPSSHGHGRDKKRWGGFGRTRSHAEPASPAAGALINIPLYREPSSIEKILGDAEMDQQRQYYAATRAQYQITPARPTTAVAASAAAPLPQPVVGTARERERERERERSREDKPAAVVLPLPPPPSPPPLIRRFDHDREQQQKLQQLQMQPQRQSRAETEWRRQPQPQPQPRRPRAARQRAAPPDRARAAAVAIQSAFRGYMARRNYRSLRGLIRLQGVMRGASVRRQTAQAMRCMQTLVRVQAQVRASRVEAMERRNRQHHGAMLRDGGRWRAGSQDGGIWDDSRLTREEADARTKRKVEAVIKRERALAYAYSHQLLKATPMAAHAILADLQSGRSPWWWTPIERHHEPGSYRPVEPAISKPRPALAIAHRETTPMAMTAATTPARSVVSAYSKTRTTRPVTKVGAPPAPSLSYVGSIRDDESLTSCPAFGGVPNYMTPTLSASAKARARAHLQQQQQQQKAAQEKPRFSFGLGQSIGSWAKSPFWKAGGGGGLPSSRVATPAASVAGGRHRSTRSISGLSVDSTVSMPAGIGRRPFK</sequence>
<dbReference type="SMART" id="SM00015">
    <property type="entry name" value="IQ"/>
    <property type="match status" value="1"/>
</dbReference>
<evidence type="ECO:0000256" key="2">
    <source>
        <dbReference type="ARBA" id="ARBA00024341"/>
    </source>
</evidence>
<dbReference type="Pfam" id="PF00612">
    <property type="entry name" value="IQ"/>
    <property type="match status" value="1"/>
</dbReference>
<dbReference type="PROSITE" id="PS50096">
    <property type="entry name" value="IQ"/>
    <property type="match status" value="1"/>
</dbReference>
<dbReference type="Gene3D" id="1.20.5.190">
    <property type="match status" value="1"/>
</dbReference>
<proteinExistence type="inferred from homology"/>
<comment type="caution">
    <text evidence="4">The sequence shown here is derived from an EMBL/GenBank/DDBJ whole genome shotgun (WGS) entry which is preliminary data.</text>
</comment>
<feature type="region of interest" description="Disordered" evidence="3">
    <location>
        <begin position="32"/>
        <end position="62"/>
    </location>
</feature>
<feature type="region of interest" description="Disordered" evidence="3">
    <location>
        <begin position="532"/>
        <end position="571"/>
    </location>
</feature>
<dbReference type="GO" id="GO:0005516">
    <property type="term" value="F:calmodulin binding"/>
    <property type="evidence" value="ECO:0007669"/>
    <property type="project" value="UniProtKB-KW"/>
</dbReference>
<feature type="compositionally biased region" description="Low complexity" evidence="3">
    <location>
        <begin position="173"/>
        <end position="185"/>
    </location>
</feature>
<dbReference type="AlphaFoldDB" id="A0A921RI31"/>
<evidence type="ECO:0000256" key="1">
    <source>
        <dbReference type="ARBA" id="ARBA00022860"/>
    </source>
</evidence>
<keyword evidence="1" id="KW-0112">Calmodulin-binding</keyword>
<evidence type="ECO:0000313" key="5">
    <source>
        <dbReference type="Proteomes" id="UP000807115"/>
    </source>
</evidence>
<feature type="compositionally biased region" description="Basic and acidic residues" evidence="3">
    <location>
        <begin position="163"/>
        <end position="172"/>
    </location>
</feature>
<dbReference type="PANTHER" id="PTHR32295">
    <property type="entry name" value="IQ-DOMAIN 5-RELATED"/>
    <property type="match status" value="1"/>
</dbReference>
<reference evidence="4" key="1">
    <citation type="journal article" date="2019" name="BMC Genomics">
        <title>A new reference genome for Sorghum bicolor reveals high levels of sequence similarity between sweet and grain genotypes: implications for the genetics of sugar metabolism.</title>
        <authorList>
            <person name="Cooper E.A."/>
            <person name="Brenton Z.W."/>
            <person name="Flinn B.S."/>
            <person name="Jenkins J."/>
            <person name="Shu S."/>
            <person name="Flowers D."/>
            <person name="Luo F."/>
            <person name="Wang Y."/>
            <person name="Xia P."/>
            <person name="Barry K."/>
            <person name="Daum C."/>
            <person name="Lipzen A."/>
            <person name="Yoshinaga Y."/>
            <person name="Schmutz J."/>
            <person name="Saski C."/>
            <person name="Vermerris W."/>
            <person name="Kresovich S."/>
        </authorList>
    </citation>
    <scope>NUCLEOTIDE SEQUENCE</scope>
</reference>
<feature type="region of interest" description="Disordered" evidence="3">
    <location>
        <begin position="107"/>
        <end position="218"/>
    </location>
</feature>
<gene>
    <name evidence="4" type="ORF">BDA96_03G418400</name>
</gene>
<dbReference type="InterPro" id="IPR000048">
    <property type="entry name" value="IQ_motif_EF-hand-BS"/>
</dbReference>
<feature type="compositionally biased region" description="Pro residues" evidence="3">
    <location>
        <begin position="151"/>
        <end position="161"/>
    </location>
</feature>
<evidence type="ECO:0008006" key="6">
    <source>
        <dbReference type="Google" id="ProtNLM"/>
    </source>
</evidence>